<comment type="caution">
    <text evidence="1">The sequence shown here is derived from an EMBL/GenBank/DDBJ whole genome shotgun (WGS) entry which is preliminary data.</text>
</comment>
<dbReference type="Proteomes" id="UP001218218">
    <property type="component" value="Unassembled WGS sequence"/>
</dbReference>
<gene>
    <name evidence="1" type="ORF">DFH08DRAFT_808541</name>
</gene>
<organism evidence="1 2">
    <name type="scientific">Mycena albidolilacea</name>
    <dbReference type="NCBI Taxonomy" id="1033008"/>
    <lineage>
        <taxon>Eukaryota</taxon>
        <taxon>Fungi</taxon>
        <taxon>Dikarya</taxon>
        <taxon>Basidiomycota</taxon>
        <taxon>Agaricomycotina</taxon>
        <taxon>Agaricomycetes</taxon>
        <taxon>Agaricomycetidae</taxon>
        <taxon>Agaricales</taxon>
        <taxon>Marasmiineae</taxon>
        <taxon>Mycenaceae</taxon>
        <taxon>Mycena</taxon>
    </lineage>
</organism>
<dbReference type="EMBL" id="JARIHO010000018">
    <property type="protein sequence ID" value="KAJ7347756.1"/>
    <property type="molecule type" value="Genomic_DNA"/>
</dbReference>
<name>A0AAD7A1K0_9AGAR</name>
<protein>
    <submittedName>
        <fullName evidence="1">Uncharacterized protein</fullName>
    </submittedName>
</protein>
<evidence type="ECO:0000313" key="2">
    <source>
        <dbReference type="Proteomes" id="UP001218218"/>
    </source>
</evidence>
<dbReference type="AlphaFoldDB" id="A0AAD7A1K0"/>
<sequence>MCDDENSCTKSTGICWASFHFRIWTCFVPPHASLEPKFYPLPHSKVAIAQEDSQWTLLTSAWLPAAHWATVFPAPDINNQEGKGNDFTRRLLTEINIFVHDHEEALEGLNISAWSWVFIDQKGLEIPMCPIQPVDTPHLSAASHDALGDGFASSQYQ</sequence>
<reference evidence="1" key="1">
    <citation type="submission" date="2023-03" db="EMBL/GenBank/DDBJ databases">
        <title>Massive genome expansion in bonnet fungi (Mycena s.s.) driven by repeated elements and novel gene families across ecological guilds.</title>
        <authorList>
            <consortium name="Lawrence Berkeley National Laboratory"/>
            <person name="Harder C.B."/>
            <person name="Miyauchi S."/>
            <person name="Viragh M."/>
            <person name="Kuo A."/>
            <person name="Thoen E."/>
            <person name="Andreopoulos B."/>
            <person name="Lu D."/>
            <person name="Skrede I."/>
            <person name="Drula E."/>
            <person name="Henrissat B."/>
            <person name="Morin E."/>
            <person name="Kohler A."/>
            <person name="Barry K."/>
            <person name="LaButti K."/>
            <person name="Morin E."/>
            <person name="Salamov A."/>
            <person name="Lipzen A."/>
            <person name="Mereny Z."/>
            <person name="Hegedus B."/>
            <person name="Baldrian P."/>
            <person name="Stursova M."/>
            <person name="Weitz H."/>
            <person name="Taylor A."/>
            <person name="Grigoriev I.V."/>
            <person name="Nagy L.G."/>
            <person name="Martin F."/>
            <person name="Kauserud H."/>
        </authorList>
    </citation>
    <scope>NUCLEOTIDE SEQUENCE</scope>
    <source>
        <strain evidence="1">CBHHK002</strain>
    </source>
</reference>
<accession>A0AAD7A1K0</accession>
<keyword evidence="2" id="KW-1185">Reference proteome</keyword>
<evidence type="ECO:0000313" key="1">
    <source>
        <dbReference type="EMBL" id="KAJ7347756.1"/>
    </source>
</evidence>
<proteinExistence type="predicted"/>